<reference evidence="2" key="1">
    <citation type="journal article" date="2023" name="Science">
        <title>Genome structures resolve the early diversification of teleost fishes.</title>
        <authorList>
            <person name="Parey E."/>
            <person name="Louis A."/>
            <person name="Montfort J."/>
            <person name="Bouchez O."/>
            <person name="Roques C."/>
            <person name="Iampietro C."/>
            <person name="Lluch J."/>
            <person name="Castinel A."/>
            <person name="Donnadieu C."/>
            <person name="Desvignes T."/>
            <person name="Floi Bucao C."/>
            <person name="Jouanno E."/>
            <person name="Wen M."/>
            <person name="Mejri S."/>
            <person name="Dirks R."/>
            <person name="Jansen H."/>
            <person name="Henkel C."/>
            <person name="Chen W.J."/>
            <person name="Zahm M."/>
            <person name="Cabau C."/>
            <person name="Klopp C."/>
            <person name="Thompson A.W."/>
            <person name="Robinson-Rechavi M."/>
            <person name="Braasch I."/>
            <person name="Lecointre G."/>
            <person name="Bobe J."/>
            <person name="Postlethwait J.H."/>
            <person name="Berthelot C."/>
            <person name="Roest Crollius H."/>
            <person name="Guiguen Y."/>
        </authorList>
    </citation>
    <scope>NUCLEOTIDE SEQUENCE</scope>
    <source>
        <strain evidence="2">NC1722</strain>
    </source>
</reference>
<evidence type="ECO:0000313" key="2">
    <source>
        <dbReference type="EMBL" id="KAJ8384330.1"/>
    </source>
</evidence>
<evidence type="ECO:0000313" key="3">
    <source>
        <dbReference type="Proteomes" id="UP001221898"/>
    </source>
</evidence>
<accession>A0AAD7W5N1</accession>
<comment type="caution">
    <text evidence="2">The sequence shown here is derived from an EMBL/GenBank/DDBJ whole genome shotgun (WGS) entry which is preliminary data.</text>
</comment>
<dbReference type="Proteomes" id="UP001221898">
    <property type="component" value="Unassembled WGS sequence"/>
</dbReference>
<proteinExistence type="predicted"/>
<organism evidence="2 3">
    <name type="scientific">Aldrovandia affinis</name>
    <dbReference type="NCBI Taxonomy" id="143900"/>
    <lineage>
        <taxon>Eukaryota</taxon>
        <taxon>Metazoa</taxon>
        <taxon>Chordata</taxon>
        <taxon>Craniata</taxon>
        <taxon>Vertebrata</taxon>
        <taxon>Euteleostomi</taxon>
        <taxon>Actinopterygii</taxon>
        <taxon>Neopterygii</taxon>
        <taxon>Teleostei</taxon>
        <taxon>Notacanthiformes</taxon>
        <taxon>Halosauridae</taxon>
        <taxon>Aldrovandia</taxon>
    </lineage>
</organism>
<dbReference type="EMBL" id="JAINUG010000273">
    <property type="protein sequence ID" value="KAJ8384330.1"/>
    <property type="molecule type" value="Genomic_DNA"/>
</dbReference>
<sequence>MLLQPEGRNKRSPKPIRAGFGEVRIERQPLPVYSRSLAGPGPGVSQWRTIPPAVMVRRGEEGGEEGVCAPLSAAGGLSPGAPLFRTRSQRLLEGTAGPLL</sequence>
<dbReference type="AlphaFoldDB" id="A0AAD7W5N1"/>
<keyword evidence="3" id="KW-1185">Reference proteome</keyword>
<evidence type="ECO:0000256" key="1">
    <source>
        <dbReference type="SAM" id="MobiDB-lite"/>
    </source>
</evidence>
<protein>
    <submittedName>
        <fullName evidence="2">Uncharacterized protein</fullName>
    </submittedName>
</protein>
<name>A0AAD7W5N1_9TELE</name>
<gene>
    <name evidence="2" type="ORF">AAFF_G00205830</name>
</gene>
<feature type="region of interest" description="Disordered" evidence="1">
    <location>
        <begin position="1"/>
        <end position="21"/>
    </location>
</feature>